<organism evidence="2 3">
    <name type="scientific">Punica granatum</name>
    <name type="common">Pomegranate</name>
    <dbReference type="NCBI Taxonomy" id="22663"/>
    <lineage>
        <taxon>Eukaryota</taxon>
        <taxon>Viridiplantae</taxon>
        <taxon>Streptophyta</taxon>
        <taxon>Embryophyta</taxon>
        <taxon>Tracheophyta</taxon>
        <taxon>Spermatophyta</taxon>
        <taxon>Magnoliopsida</taxon>
        <taxon>eudicotyledons</taxon>
        <taxon>Gunneridae</taxon>
        <taxon>Pentapetalae</taxon>
        <taxon>rosids</taxon>
        <taxon>malvids</taxon>
        <taxon>Myrtales</taxon>
        <taxon>Lythraceae</taxon>
        <taxon>Punica</taxon>
    </lineage>
</organism>
<protein>
    <recommendedName>
        <fullName evidence="4">Secreted protein</fullName>
    </recommendedName>
</protein>
<sequence length="152" mass="16733">MMKPRSDAVVPATIVQLLVVVLVDINIHSCNGGSGCGLNYRHIIFPLRRSPLVSDSRLRRLHLVFKCARVVIPFPGDSGELLSCLLSIALVSFPTLHSGSSPSLFYPTLPLISVDCLSSPTLRLQLSLKLPFPVRFCLLCCLRLSLNSSWFD</sequence>
<dbReference type="EMBL" id="PGOL01002697">
    <property type="protein sequence ID" value="PKI45816.1"/>
    <property type="molecule type" value="Genomic_DNA"/>
</dbReference>
<proteinExistence type="predicted"/>
<evidence type="ECO:0000313" key="3">
    <source>
        <dbReference type="Proteomes" id="UP000233551"/>
    </source>
</evidence>
<keyword evidence="3" id="KW-1185">Reference proteome</keyword>
<evidence type="ECO:0000256" key="1">
    <source>
        <dbReference type="SAM" id="SignalP"/>
    </source>
</evidence>
<dbReference type="AlphaFoldDB" id="A0A2I0IQV6"/>
<evidence type="ECO:0000313" key="2">
    <source>
        <dbReference type="EMBL" id="PKI45816.1"/>
    </source>
</evidence>
<feature type="chain" id="PRO_5014194635" description="Secreted protein" evidence="1">
    <location>
        <begin position="33"/>
        <end position="152"/>
    </location>
</feature>
<keyword evidence="1" id="KW-0732">Signal</keyword>
<accession>A0A2I0IQV6</accession>
<reference evidence="2 3" key="1">
    <citation type="submission" date="2017-11" db="EMBL/GenBank/DDBJ databases">
        <title>De-novo sequencing of pomegranate (Punica granatum L.) genome.</title>
        <authorList>
            <person name="Akparov Z."/>
            <person name="Amiraslanov A."/>
            <person name="Hajiyeva S."/>
            <person name="Abbasov M."/>
            <person name="Kaur K."/>
            <person name="Hamwieh A."/>
            <person name="Solovyev V."/>
            <person name="Salamov A."/>
            <person name="Braich B."/>
            <person name="Kosarev P."/>
            <person name="Mahmoud A."/>
            <person name="Hajiyev E."/>
            <person name="Babayeva S."/>
            <person name="Izzatullayeva V."/>
            <person name="Mammadov A."/>
            <person name="Mammadov A."/>
            <person name="Sharifova S."/>
            <person name="Ojaghi J."/>
            <person name="Eynullazada K."/>
            <person name="Bayramov B."/>
            <person name="Abdulazimova A."/>
            <person name="Shahmuradov I."/>
        </authorList>
    </citation>
    <scope>NUCLEOTIDE SEQUENCE [LARGE SCALE GENOMIC DNA]</scope>
    <source>
        <strain evidence="3">cv. AG2017</strain>
        <tissue evidence="2">Leaf</tissue>
    </source>
</reference>
<evidence type="ECO:0008006" key="4">
    <source>
        <dbReference type="Google" id="ProtNLM"/>
    </source>
</evidence>
<feature type="signal peptide" evidence="1">
    <location>
        <begin position="1"/>
        <end position="32"/>
    </location>
</feature>
<name>A0A2I0IQV6_PUNGR</name>
<dbReference type="Proteomes" id="UP000233551">
    <property type="component" value="Unassembled WGS sequence"/>
</dbReference>
<comment type="caution">
    <text evidence="2">The sequence shown here is derived from an EMBL/GenBank/DDBJ whole genome shotgun (WGS) entry which is preliminary data.</text>
</comment>
<gene>
    <name evidence="2" type="ORF">CRG98_033823</name>
</gene>